<proteinExistence type="predicted"/>
<feature type="region of interest" description="Disordered" evidence="1">
    <location>
        <begin position="1"/>
        <end position="25"/>
    </location>
</feature>
<sequence length="73" mass="8292">ARYSGSRLDKHLETAEEHGNVDCENVSDPTVGTANFYDDYAMLPVKSSSKWIQTIEKAVNVLIGHEMDRLKFY</sequence>
<protein>
    <submittedName>
        <fullName evidence="2">Uncharacterized protein</fullName>
    </submittedName>
</protein>
<dbReference type="EnsemblMetazoa" id="Aqu2.1.39359_001">
    <property type="protein sequence ID" value="Aqu2.1.39359_001"/>
    <property type="gene ID" value="Aqu2.1.39359"/>
</dbReference>
<name>A0A1X7VHS7_AMPQE</name>
<dbReference type="InParanoid" id="A0A1X7VHS7"/>
<feature type="compositionally biased region" description="Basic and acidic residues" evidence="1">
    <location>
        <begin position="7"/>
        <end position="21"/>
    </location>
</feature>
<accession>A0A1X7VHS7</accession>
<organism evidence="2">
    <name type="scientific">Amphimedon queenslandica</name>
    <name type="common">Sponge</name>
    <dbReference type="NCBI Taxonomy" id="400682"/>
    <lineage>
        <taxon>Eukaryota</taxon>
        <taxon>Metazoa</taxon>
        <taxon>Porifera</taxon>
        <taxon>Demospongiae</taxon>
        <taxon>Heteroscleromorpha</taxon>
        <taxon>Haplosclerida</taxon>
        <taxon>Niphatidae</taxon>
        <taxon>Amphimedon</taxon>
    </lineage>
</organism>
<evidence type="ECO:0000313" key="2">
    <source>
        <dbReference type="EnsemblMetazoa" id="Aqu2.1.39359_001"/>
    </source>
</evidence>
<reference evidence="2" key="1">
    <citation type="submission" date="2017-05" db="UniProtKB">
        <authorList>
            <consortium name="EnsemblMetazoa"/>
        </authorList>
    </citation>
    <scope>IDENTIFICATION</scope>
</reference>
<dbReference type="AlphaFoldDB" id="A0A1X7VHS7"/>
<evidence type="ECO:0000256" key="1">
    <source>
        <dbReference type="SAM" id="MobiDB-lite"/>
    </source>
</evidence>